<evidence type="ECO:0000313" key="1">
    <source>
        <dbReference type="EMBL" id="ORZ30977.1"/>
    </source>
</evidence>
<dbReference type="Proteomes" id="UP000193411">
    <property type="component" value="Unassembled WGS sequence"/>
</dbReference>
<reference evidence="1 2" key="1">
    <citation type="submission" date="2016-07" db="EMBL/GenBank/DDBJ databases">
        <title>Pervasive Adenine N6-methylation of Active Genes in Fungi.</title>
        <authorList>
            <consortium name="DOE Joint Genome Institute"/>
            <person name="Mondo S.J."/>
            <person name="Dannebaum R.O."/>
            <person name="Kuo R.C."/>
            <person name="Labutti K."/>
            <person name="Haridas S."/>
            <person name="Kuo A."/>
            <person name="Salamov A."/>
            <person name="Ahrendt S.R."/>
            <person name="Lipzen A."/>
            <person name="Sullivan W."/>
            <person name="Andreopoulos W.B."/>
            <person name="Clum A."/>
            <person name="Lindquist E."/>
            <person name="Daum C."/>
            <person name="Ramamoorthy G.K."/>
            <person name="Gryganskyi A."/>
            <person name="Culley D."/>
            <person name="Magnuson J.K."/>
            <person name="James T.Y."/>
            <person name="O'Malley M.A."/>
            <person name="Stajich J.E."/>
            <person name="Spatafora J.W."/>
            <person name="Visel A."/>
            <person name="Grigoriev I.V."/>
        </authorList>
    </citation>
    <scope>NUCLEOTIDE SEQUENCE [LARGE SCALE GENOMIC DNA]</scope>
    <source>
        <strain evidence="1 2">PL171</strain>
    </source>
</reference>
<comment type="caution">
    <text evidence="1">The sequence shown here is derived from an EMBL/GenBank/DDBJ whole genome shotgun (WGS) entry which is preliminary data.</text>
</comment>
<dbReference type="AlphaFoldDB" id="A0A1Y2H8R5"/>
<protein>
    <submittedName>
        <fullName evidence="1">Uncharacterized protein</fullName>
    </submittedName>
</protein>
<sequence length="60" mass="6329">TTCAPLLPFGRAKPLIALCVHLAARSFKMSAPQYPAMTASASALATRLPTLLSRTYAPLV</sequence>
<accession>A0A1Y2H8R5</accession>
<feature type="non-terminal residue" evidence="1">
    <location>
        <position position="1"/>
    </location>
</feature>
<keyword evidence="2" id="KW-1185">Reference proteome</keyword>
<organism evidence="1 2">
    <name type="scientific">Catenaria anguillulae PL171</name>
    <dbReference type="NCBI Taxonomy" id="765915"/>
    <lineage>
        <taxon>Eukaryota</taxon>
        <taxon>Fungi</taxon>
        <taxon>Fungi incertae sedis</taxon>
        <taxon>Blastocladiomycota</taxon>
        <taxon>Blastocladiomycetes</taxon>
        <taxon>Blastocladiales</taxon>
        <taxon>Catenariaceae</taxon>
        <taxon>Catenaria</taxon>
    </lineage>
</organism>
<proteinExistence type="predicted"/>
<name>A0A1Y2H8R5_9FUNG</name>
<feature type="non-terminal residue" evidence="1">
    <location>
        <position position="60"/>
    </location>
</feature>
<gene>
    <name evidence="1" type="ORF">BCR44DRAFT_45250</name>
</gene>
<dbReference type="EMBL" id="MCFL01000071">
    <property type="protein sequence ID" value="ORZ30977.1"/>
    <property type="molecule type" value="Genomic_DNA"/>
</dbReference>
<evidence type="ECO:0000313" key="2">
    <source>
        <dbReference type="Proteomes" id="UP000193411"/>
    </source>
</evidence>